<dbReference type="SUPFAM" id="SSF53098">
    <property type="entry name" value="Ribonuclease H-like"/>
    <property type="match status" value="1"/>
</dbReference>
<accession>A0A4S8MAW5</accession>
<evidence type="ECO:0000313" key="2">
    <source>
        <dbReference type="Proteomes" id="UP000297245"/>
    </source>
</evidence>
<dbReference type="Proteomes" id="UP000297245">
    <property type="component" value="Unassembled WGS sequence"/>
</dbReference>
<dbReference type="InterPro" id="IPR012337">
    <property type="entry name" value="RNaseH-like_sf"/>
</dbReference>
<sequence length="235" mass="26895">MFFEVIEYMDTVNSILEQWVRDQGKPAVIYYSKTDDSIMYQAAMLLHLQHKLSYFQKASWPEEWIDTAKDVVHNLWKTYYKPKDLMPAAVNEEQVTNDNDPFAKIKKKVVSVSGDVLEDWMASPSIDSDASEKPLQWWVEDYLKCCGWSKELQQMAMDILSCPGFSRGGPMATKQRYRLGDNLIKASTIFLFWGKALGLLPEALIARVFSNKRKQIGSCMTVERAVSESSVKEGP</sequence>
<keyword evidence="2" id="KW-1185">Reference proteome</keyword>
<evidence type="ECO:0000313" key="1">
    <source>
        <dbReference type="EMBL" id="THU99420.1"/>
    </source>
</evidence>
<gene>
    <name evidence="1" type="ORF">K435DRAFT_818540</name>
</gene>
<dbReference type="AlphaFoldDB" id="A0A4S8MAW5"/>
<reference evidence="1 2" key="1">
    <citation type="journal article" date="2019" name="Nat. Ecol. Evol.">
        <title>Megaphylogeny resolves global patterns of mushroom evolution.</title>
        <authorList>
            <person name="Varga T."/>
            <person name="Krizsan K."/>
            <person name="Foldi C."/>
            <person name="Dima B."/>
            <person name="Sanchez-Garcia M."/>
            <person name="Sanchez-Ramirez S."/>
            <person name="Szollosi G.J."/>
            <person name="Szarkandi J.G."/>
            <person name="Papp V."/>
            <person name="Albert L."/>
            <person name="Andreopoulos W."/>
            <person name="Angelini C."/>
            <person name="Antonin V."/>
            <person name="Barry K.W."/>
            <person name="Bougher N.L."/>
            <person name="Buchanan P."/>
            <person name="Buyck B."/>
            <person name="Bense V."/>
            <person name="Catcheside P."/>
            <person name="Chovatia M."/>
            <person name="Cooper J."/>
            <person name="Damon W."/>
            <person name="Desjardin D."/>
            <person name="Finy P."/>
            <person name="Geml J."/>
            <person name="Haridas S."/>
            <person name="Hughes K."/>
            <person name="Justo A."/>
            <person name="Karasinski D."/>
            <person name="Kautmanova I."/>
            <person name="Kiss B."/>
            <person name="Kocsube S."/>
            <person name="Kotiranta H."/>
            <person name="LaButti K.M."/>
            <person name="Lechner B.E."/>
            <person name="Liimatainen K."/>
            <person name="Lipzen A."/>
            <person name="Lukacs Z."/>
            <person name="Mihaltcheva S."/>
            <person name="Morgado L.N."/>
            <person name="Niskanen T."/>
            <person name="Noordeloos M.E."/>
            <person name="Ohm R.A."/>
            <person name="Ortiz-Santana B."/>
            <person name="Ovrebo C."/>
            <person name="Racz N."/>
            <person name="Riley R."/>
            <person name="Savchenko A."/>
            <person name="Shiryaev A."/>
            <person name="Soop K."/>
            <person name="Spirin V."/>
            <person name="Szebenyi C."/>
            <person name="Tomsovsky M."/>
            <person name="Tulloss R.E."/>
            <person name="Uehling J."/>
            <person name="Grigoriev I.V."/>
            <person name="Vagvolgyi C."/>
            <person name="Papp T."/>
            <person name="Martin F.M."/>
            <person name="Miettinen O."/>
            <person name="Hibbett D.S."/>
            <person name="Nagy L.G."/>
        </authorList>
    </citation>
    <scope>NUCLEOTIDE SEQUENCE [LARGE SCALE GENOMIC DNA]</scope>
    <source>
        <strain evidence="1 2">CBS 962.96</strain>
    </source>
</reference>
<evidence type="ECO:0008006" key="3">
    <source>
        <dbReference type="Google" id="ProtNLM"/>
    </source>
</evidence>
<organism evidence="1 2">
    <name type="scientific">Dendrothele bispora (strain CBS 962.96)</name>
    <dbReference type="NCBI Taxonomy" id="1314807"/>
    <lineage>
        <taxon>Eukaryota</taxon>
        <taxon>Fungi</taxon>
        <taxon>Dikarya</taxon>
        <taxon>Basidiomycota</taxon>
        <taxon>Agaricomycotina</taxon>
        <taxon>Agaricomycetes</taxon>
        <taxon>Agaricomycetidae</taxon>
        <taxon>Agaricales</taxon>
        <taxon>Agaricales incertae sedis</taxon>
        <taxon>Dendrothele</taxon>
    </lineage>
</organism>
<protein>
    <recommendedName>
        <fullName evidence="3">HAT C-terminal dimerisation domain-containing protein</fullName>
    </recommendedName>
</protein>
<dbReference type="OrthoDB" id="2998440at2759"/>
<name>A0A4S8MAW5_DENBC</name>
<dbReference type="EMBL" id="ML179120">
    <property type="protein sequence ID" value="THU99420.1"/>
    <property type="molecule type" value="Genomic_DNA"/>
</dbReference>
<proteinExistence type="predicted"/>